<dbReference type="Gene3D" id="1.10.150.130">
    <property type="match status" value="1"/>
</dbReference>
<reference evidence="3" key="1">
    <citation type="submission" date="2017-03" db="EMBL/GenBank/DDBJ databases">
        <title>Phytopthora megakarya and P. palmivora, two closely related causual agents of cacao black pod achieved similar genome size and gene model numbers by different mechanisms.</title>
        <authorList>
            <person name="Ali S."/>
            <person name="Shao J."/>
            <person name="Larry D.J."/>
            <person name="Kronmiller B."/>
            <person name="Shen D."/>
            <person name="Strem M.D."/>
            <person name="Melnick R.L."/>
            <person name="Guiltinan M.J."/>
            <person name="Tyler B.M."/>
            <person name="Meinhardt L.W."/>
            <person name="Bailey B.A."/>
        </authorList>
    </citation>
    <scope>NUCLEOTIDE SEQUENCE [LARGE SCALE GENOMIC DNA]</scope>
    <source>
        <strain evidence="3">zdho120</strain>
    </source>
</reference>
<evidence type="ECO:0000313" key="3">
    <source>
        <dbReference type="Proteomes" id="UP000198211"/>
    </source>
</evidence>
<dbReference type="Gene3D" id="1.10.443.10">
    <property type="entry name" value="Intergrase catalytic core"/>
    <property type="match status" value="1"/>
</dbReference>
<dbReference type="AlphaFoldDB" id="A0A225WFU4"/>
<comment type="caution">
    <text evidence="2">The sequence shown here is derived from an EMBL/GenBank/DDBJ whole genome shotgun (WGS) entry which is preliminary data.</text>
</comment>
<dbReference type="InterPro" id="IPR010998">
    <property type="entry name" value="Integrase_recombinase_N"/>
</dbReference>
<evidence type="ECO:0000313" key="2">
    <source>
        <dbReference type="EMBL" id="OWZ15887.1"/>
    </source>
</evidence>
<keyword evidence="3" id="KW-1185">Reference proteome</keyword>
<protein>
    <submittedName>
        <fullName evidence="2">Uncharacterized protein</fullName>
    </submittedName>
</protein>
<dbReference type="PANTHER" id="PTHR34605:SF3">
    <property type="entry name" value="P CELL-TYPE AGGLUTINATION PROTEIN MAP4-LIKE-RELATED"/>
    <property type="match status" value="1"/>
</dbReference>
<dbReference type="GO" id="GO:0015074">
    <property type="term" value="P:DNA integration"/>
    <property type="evidence" value="ECO:0007669"/>
    <property type="project" value="InterPro"/>
</dbReference>
<dbReference type="OrthoDB" id="124922at2759"/>
<dbReference type="InterPro" id="IPR052925">
    <property type="entry name" value="Phage_Integrase-like_Recomb"/>
</dbReference>
<gene>
    <name evidence="2" type="ORF">PHMEG_00010393</name>
</gene>
<dbReference type="InterPro" id="IPR013762">
    <property type="entry name" value="Integrase-like_cat_sf"/>
</dbReference>
<dbReference type="PANTHER" id="PTHR34605">
    <property type="entry name" value="PHAGE_INTEGRASE DOMAIN-CONTAINING PROTEIN"/>
    <property type="match status" value="1"/>
</dbReference>
<evidence type="ECO:0000256" key="1">
    <source>
        <dbReference type="ARBA" id="ARBA00023125"/>
    </source>
</evidence>
<dbReference type="GO" id="GO:0006310">
    <property type="term" value="P:DNA recombination"/>
    <property type="evidence" value="ECO:0007669"/>
    <property type="project" value="InterPro"/>
</dbReference>
<keyword evidence="1" id="KW-0238">DNA-binding</keyword>
<dbReference type="GO" id="GO:0003677">
    <property type="term" value="F:DNA binding"/>
    <property type="evidence" value="ECO:0007669"/>
    <property type="project" value="UniProtKB-KW"/>
</dbReference>
<accession>A0A225WFU4</accession>
<name>A0A225WFU4_9STRA</name>
<proteinExistence type="predicted"/>
<dbReference type="EMBL" id="NBNE01001035">
    <property type="protein sequence ID" value="OWZ15887.1"/>
    <property type="molecule type" value="Genomic_DNA"/>
</dbReference>
<sequence>MSCSTPEGQHVLRTLTLAPASRRLRLSVTRVLGGPGETRRLGRITKATDQLKCASINSSTVHTYPKKFQHWTAFCEEFRFPVWIDELSQESQARIVGLFARMCSLEGHNAHGKGNKYQTFDGKMAAVAYAHKSERNARLNYKSPEIELIAQGYLRTNSHVDRKQPVTSPMLSEMHRLLQQERSKENGDQPDPQWGSVVSAFFCLDRGSELWGPAAKVRDRYGSPVGPGTGEAYSVEILFRSHKGDRVRQGNTIRHYKSGQGVIYFVTTADTCFNIRKRWKADGRCLDPYLTSISMTTMIKKSDVAKLIKKAARTQGADTNNFSTHSMLISGTCALLAMGKSETVIRLMGRWFAWCFSVYT</sequence>
<dbReference type="Proteomes" id="UP000198211">
    <property type="component" value="Unassembled WGS sequence"/>
</dbReference>
<organism evidence="2 3">
    <name type="scientific">Phytophthora megakarya</name>
    <dbReference type="NCBI Taxonomy" id="4795"/>
    <lineage>
        <taxon>Eukaryota</taxon>
        <taxon>Sar</taxon>
        <taxon>Stramenopiles</taxon>
        <taxon>Oomycota</taxon>
        <taxon>Peronosporomycetes</taxon>
        <taxon>Peronosporales</taxon>
        <taxon>Peronosporaceae</taxon>
        <taxon>Phytophthora</taxon>
    </lineage>
</organism>